<evidence type="ECO:0000259" key="7">
    <source>
        <dbReference type="PROSITE" id="PS50835"/>
    </source>
</evidence>
<dbReference type="Proteomes" id="UP000291020">
    <property type="component" value="Unassembled WGS sequence"/>
</dbReference>
<dbReference type="AlphaFoldDB" id="A0A452ISM0"/>
<feature type="chain" id="PRO_5019539655" description="Ig-like domain-containing protein" evidence="6">
    <location>
        <begin position="20"/>
        <end position="281"/>
    </location>
</feature>
<evidence type="ECO:0000313" key="9">
    <source>
        <dbReference type="Proteomes" id="UP000291020"/>
    </source>
</evidence>
<keyword evidence="5" id="KW-1133">Transmembrane helix</keyword>
<dbReference type="Ensembl" id="ENSGAGT00000035010.1">
    <property type="protein sequence ID" value="ENSGAGP00000030869.1"/>
    <property type="gene ID" value="ENSGAGG00000022201.1"/>
</dbReference>
<organism evidence="8 9">
    <name type="scientific">Gopherus agassizii</name>
    <name type="common">Agassiz's desert tortoise</name>
    <dbReference type="NCBI Taxonomy" id="38772"/>
    <lineage>
        <taxon>Eukaryota</taxon>
        <taxon>Metazoa</taxon>
        <taxon>Chordata</taxon>
        <taxon>Craniata</taxon>
        <taxon>Vertebrata</taxon>
        <taxon>Euteleostomi</taxon>
        <taxon>Archelosauria</taxon>
        <taxon>Testudinata</taxon>
        <taxon>Testudines</taxon>
        <taxon>Cryptodira</taxon>
        <taxon>Durocryptodira</taxon>
        <taxon>Testudinoidea</taxon>
        <taxon>Testudinidae</taxon>
        <taxon>Gopherus</taxon>
    </lineage>
</organism>
<dbReference type="InterPro" id="IPR007110">
    <property type="entry name" value="Ig-like_dom"/>
</dbReference>
<dbReference type="PANTHER" id="PTHR12080:SF92">
    <property type="entry name" value="SLAM FAMILY MEMBER 8"/>
    <property type="match status" value="1"/>
</dbReference>
<evidence type="ECO:0000313" key="8">
    <source>
        <dbReference type="Ensembl" id="ENSGAGP00000030869.1"/>
    </source>
</evidence>
<evidence type="ECO:0000256" key="5">
    <source>
        <dbReference type="SAM" id="Phobius"/>
    </source>
</evidence>
<feature type="domain" description="Ig-like" evidence="7">
    <location>
        <begin position="126"/>
        <end position="215"/>
    </location>
</feature>
<dbReference type="InterPro" id="IPR036179">
    <property type="entry name" value="Ig-like_dom_sf"/>
</dbReference>
<dbReference type="InterPro" id="IPR015631">
    <property type="entry name" value="CD2/SLAM_rcpt"/>
</dbReference>
<keyword evidence="4" id="KW-0325">Glycoprotein</keyword>
<sequence length="281" mass="30678">MVAWLMLALLLHKAPQTTARATVKVTGVVGRAVSLGVDVPPGFQVRDAIWRYLAPTEELVATYFRGSAETLYQSRFYGRSQLHGNLTLEISPVELGDSGTFSALLVNTRGQTETRVLHLAVYEVVSRLTLQVFTSESSRSGSARVCEVFLTCVATGGTKVSYSWGRTDGEMLSMDKHSLFEAGLVLWAKLDPSDRQVSYTCTAANAVSRESATIAPWEHCQREAGSEDAVYDYRNILLIALPLSVLVLAVAVFGLLLSWKRSGKQRTKPLFDASEPDAASV</sequence>
<dbReference type="STRING" id="38772.ENSGAGP00000030869"/>
<dbReference type="GO" id="GO:0016020">
    <property type="term" value="C:membrane"/>
    <property type="evidence" value="ECO:0007669"/>
    <property type="project" value="UniProtKB-SubCell"/>
</dbReference>
<name>A0A452ISM0_9SAUR</name>
<proteinExistence type="predicted"/>
<evidence type="ECO:0000256" key="6">
    <source>
        <dbReference type="SAM" id="SignalP"/>
    </source>
</evidence>
<keyword evidence="5" id="KW-0812">Transmembrane</keyword>
<reference evidence="8" key="2">
    <citation type="submission" date="2025-08" db="UniProtKB">
        <authorList>
            <consortium name="Ensembl"/>
        </authorList>
    </citation>
    <scope>IDENTIFICATION</scope>
</reference>
<evidence type="ECO:0000256" key="3">
    <source>
        <dbReference type="ARBA" id="ARBA00023136"/>
    </source>
</evidence>
<dbReference type="PANTHER" id="PTHR12080">
    <property type="entry name" value="SIGNALING LYMPHOCYTIC ACTIVATION MOLECULE"/>
    <property type="match status" value="1"/>
</dbReference>
<keyword evidence="3 5" id="KW-0472">Membrane</keyword>
<evidence type="ECO:0000256" key="1">
    <source>
        <dbReference type="ARBA" id="ARBA00004370"/>
    </source>
</evidence>
<keyword evidence="9" id="KW-1185">Reference proteome</keyword>
<keyword evidence="2 6" id="KW-0732">Signal</keyword>
<dbReference type="SUPFAM" id="SSF48726">
    <property type="entry name" value="Immunoglobulin"/>
    <property type="match status" value="2"/>
</dbReference>
<reference evidence="8" key="3">
    <citation type="submission" date="2025-09" db="UniProtKB">
        <authorList>
            <consortium name="Ensembl"/>
        </authorList>
    </citation>
    <scope>IDENTIFICATION</scope>
</reference>
<comment type="subcellular location">
    <subcellularLocation>
        <location evidence="1">Membrane</location>
    </subcellularLocation>
</comment>
<feature type="transmembrane region" description="Helical" evidence="5">
    <location>
        <begin position="236"/>
        <end position="259"/>
    </location>
</feature>
<feature type="signal peptide" evidence="6">
    <location>
        <begin position="1"/>
        <end position="19"/>
    </location>
</feature>
<dbReference type="CDD" id="cd00096">
    <property type="entry name" value="Ig"/>
    <property type="match status" value="1"/>
</dbReference>
<reference evidence="9" key="1">
    <citation type="journal article" date="2017" name="PLoS ONE">
        <title>The Agassiz's desert tortoise genome provides a resource for the conservation of a threatened species.</title>
        <authorList>
            <person name="Tollis M."/>
            <person name="DeNardo D.F."/>
            <person name="Cornelius J.A."/>
            <person name="Dolby G.A."/>
            <person name="Edwards T."/>
            <person name="Henen B.T."/>
            <person name="Karl A.E."/>
            <person name="Murphy R.W."/>
            <person name="Kusumi K."/>
        </authorList>
    </citation>
    <scope>NUCLEOTIDE SEQUENCE [LARGE SCALE GENOMIC DNA]</scope>
</reference>
<dbReference type="PROSITE" id="PS50835">
    <property type="entry name" value="IG_LIKE"/>
    <property type="match status" value="1"/>
</dbReference>
<evidence type="ECO:0000256" key="2">
    <source>
        <dbReference type="ARBA" id="ARBA00022729"/>
    </source>
</evidence>
<dbReference type="InterPro" id="IPR013783">
    <property type="entry name" value="Ig-like_fold"/>
</dbReference>
<accession>A0A452ISM0</accession>
<evidence type="ECO:0000256" key="4">
    <source>
        <dbReference type="ARBA" id="ARBA00023180"/>
    </source>
</evidence>
<protein>
    <recommendedName>
        <fullName evidence="7">Ig-like domain-containing protein</fullName>
    </recommendedName>
</protein>
<dbReference type="Gene3D" id="2.60.40.10">
    <property type="entry name" value="Immunoglobulins"/>
    <property type="match status" value="2"/>
</dbReference>